<dbReference type="Proteomes" id="UP000824265">
    <property type="component" value="Unassembled WGS sequence"/>
</dbReference>
<protein>
    <submittedName>
        <fullName evidence="1">Uncharacterized protein</fullName>
    </submittedName>
</protein>
<comment type="caution">
    <text evidence="1">The sequence shown here is derived from an EMBL/GenBank/DDBJ whole genome shotgun (WGS) entry which is preliminary data.</text>
</comment>
<evidence type="ECO:0000313" key="2">
    <source>
        <dbReference type="Proteomes" id="UP000824265"/>
    </source>
</evidence>
<proteinExistence type="predicted"/>
<accession>A0A9D1R819</accession>
<dbReference type="EMBL" id="DXGH01000073">
    <property type="protein sequence ID" value="HIW82675.1"/>
    <property type="molecule type" value="Genomic_DNA"/>
</dbReference>
<organism evidence="1 2">
    <name type="scientific">Candidatus Acetatifactor stercoripullorum</name>
    <dbReference type="NCBI Taxonomy" id="2838414"/>
    <lineage>
        <taxon>Bacteria</taxon>
        <taxon>Bacillati</taxon>
        <taxon>Bacillota</taxon>
        <taxon>Clostridia</taxon>
        <taxon>Lachnospirales</taxon>
        <taxon>Lachnospiraceae</taxon>
        <taxon>Acetatifactor</taxon>
    </lineage>
</organism>
<reference evidence="1" key="2">
    <citation type="submission" date="2021-04" db="EMBL/GenBank/DDBJ databases">
        <authorList>
            <person name="Gilroy R."/>
        </authorList>
    </citation>
    <scope>NUCLEOTIDE SEQUENCE</scope>
    <source>
        <strain evidence="1">CHK195-6426</strain>
    </source>
</reference>
<sequence length="247" mass="28469">MKEELLKIAQESLSSDEVTAIVKEKFMNALGSAIEDAFRWGDAKKVIEKKVKEVMVPYIENYDFSEYLPKLDSVLTEIVNSDACIADKKILENFKGLVTEPEQKEIKLTDLFKAWVKQCEKDIDTDGLDIDYDDGVSYQSVDCEMRFELEDKPSWSSLQRAVITFENEHDEKLNVEIPVSKWIWGSGKEEPYTLSTCKDLTISSLRRLNDFEILLLRLARADAAIIIDRDYDDSYIRPEKEPEPSFS</sequence>
<reference evidence="1" key="1">
    <citation type="journal article" date="2021" name="PeerJ">
        <title>Extensive microbial diversity within the chicken gut microbiome revealed by metagenomics and culture.</title>
        <authorList>
            <person name="Gilroy R."/>
            <person name="Ravi A."/>
            <person name="Getino M."/>
            <person name="Pursley I."/>
            <person name="Horton D.L."/>
            <person name="Alikhan N.F."/>
            <person name="Baker D."/>
            <person name="Gharbi K."/>
            <person name="Hall N."/>
            <person name="Watson M."/>
            <person name="Adriaenssens E.M."/>
            <person name="Foster-Nyarko E."/>
            <person name="Jarju S."/>
            <person name="Secka A."/>
            <person name="Antonio M."/>
            <person name="Oren A."/>
            <person name="Chaudhuri R.R."/>
            <person name="La Ragione R."/>
            <person name="Hildebrand F."/>
            <person name="Pallen M.J."/>
        </authorList>
    </citation>
    <scope>NUCLEOTIDE SEQUENCE</scope>
    <source>
        <strain evidence="1">CHK195-6426</strain>
    </source>
</reference>
<evidence type="ECO:0000313" key="1">
    <source>
        <dbReference type="EMBL" id="HIW82675.1"/>
    </source>
</evidence>
<dbReference type="AlphaFoldDB" id="A0A9D1R819"/>
<gene>
    <name evidence="1" type="ORF">H9742_14335</name>
</gene>
<name>A0A9D1R819_9FIRM</name>